<evidence type="ECO:0000313" key="2">
    <source>
        <dbReference type="Proteomes" id="UP000366872"/>
    </source>
</evidence>
<dbReference type="Proteomes" id="UP000366872">
    <property type="component" value="Unassembled WGS sequence"/>
</dbReference>
<protein>
    <submittedName>
        <fullName evidence="1">Uncharacterized protein</fullName>
    </submittedName>
</protein>
<organism evidence="1 2">
    <name type="scientific">Pontiella desulfatans</name>
    <dbReference type="NCBI Taxonomy" id="2750659"/>
    <lineage>
        <taxon>Bacteria</taxon>
        <taxon>Pseudomonadati</taxon>
        <taxon>Kiritimatiellota</taxon>
        <taxon>Kiritimatiellia</taxon>
        <taxon>Kiritimatiellales</taxon>
        <taxon>Pontiellaceae</taxon>
        <taxon>Pontiella</taxon>
    </lineage>
</organism>
<dbReference type="InterPro" id="IPR029044">
    <property type="entry name" value="Nucleotide-diphossugar_trans"/>
</dbReference>
<gene>
    <name evidence="1" type="ORF">PDESU_05957</name>
</gene>
<sequence length="47" mass="5180">MLGEARNHDAVVLMQDGKKQPLFAVYRKSLVPQIEELSGKASARSLP</sequence>
<reference evidence="1 2" key="1">
    <citation type="submission" date="2019-04" db="EMBL/GenBank/DDBJ databases">
        <authorList>
            <person name="Van Vliet M D."/>
        </authorList>
    </citation>
    <scope>NUCLEOTIDE SEQUENCE [LARGE SCALE GENOMIC DNA]</scope>
    <source>
        <strain evidence="1 2">F1</strain>
    </source>
</reference>
<accession>A0A6C2UD67</accession>
<dbReference type="Gene3D" id="3.90.550.10">
    <property type="entry name" value="Spore Coat Polysaccharide Biosynthesis Protein SpsA, Chain A"/>
    <property type="match status" value="1"/>
</dbReference>
<keyword evidence="2" id="KW-1185">Reference proteome</keyword>
<dbReference type="EMBL" id="CAAHFG010000004">
    <property type="protein sequence ID" value="VGO17361.1"/>
    <property type="molecule type" value="Genomic_DNA"/>
</dbReference>
<proteinExistence type="predicted"/>
<name>A0A6C2UD67_PONDE</name>
<evidence type="ECO:0000313" key="1">
    <source>
        <dbReference type="EMBL" id="VGO17361.1"/>
    </source>
</evidence>
<dbReference type="AlphaFoldDB" id="A0A6C2UD67"/>